<feature type="transmembrane region" description="Helical" evidence="5">
    <location>
        <begin position="84"/>
        <end position="107"/>
    </location>
</feature>
<organism evidence="6 7">
    <name type="scientific">Diaporthe eres</name>
    <name type="common">Phomopsis oblonga</name>
    <dbReference type="NCBI Taxonomy" id="83184"/>
    <lineage>
        <taxon>Eukaryota</taxon>
        <taxon>Fungi</taxon>
        <taxon>Dikarya</taxon>
        <taxon>Ascomycota</taxon>
        <taxon>Pezizomycotina</taxon>
        <taxon>Sordariomycetes</taxon>
        <taxon>Sordariomycetidae</taxon>
        <taxon>Diaporthales</taxon>
        <taxon>Diaporthaceae</taxon>
        <taxon>Diaporthe</taxon>
        <taxon>Diaporthe eres species complex</taxon>
    </lineage>
</organism>
<gene>
    <name evidence="6" type="ORF">SLS63_008030</name>
</gene>
<dbReference type="PANTHER" id="PTHR23502:SF34">
    <property type="entry name" value="PROTEIN HOL1"/>
    <property type="match status" value="1"/>
</dbReference>
<comment type="subcellular location">
    <subcellularLocation>
        <location evidence="1">Membrane</location>
        <topology evidence="1">Multi-pass membrane protein</topology>
    </subcellularLocation>
</comment>
<protein>
    <recommendedName>
        <fullName evidence="8">Major facilitator superfamily transporter</fullName>
    </recommendedName>
</protein>
<keyword evidence="7" id="KW-1185">Reference proteome</keyword>
<dbReference type="InterPro" id="IPR036259">
    <property type="entry name" value="MFS_trans_sf"/>
</dbReference>
<evidence type="ECO:0000256" key="1">
    <source>
        <dbReference type="ARBA" id="ARBA00004141"/>
    </source>
</evidence>
<sequence>MLRYPACWLPAFWFAWTFSWSVGISTIITILFRRYYHLTAPNVNLVYIAPLVGAVLGELAGGPFSDFVVGHLTRRNHGQRRPEMRLHAVYPALVCIVVGLIVFGVTLQQQRHYVIRRLFTIYFDQNVPNTSKPDLAQGADALALIGGPKNVVSFVIPFYINPMVDSIGVQATFVAMAMISLGLFFVFVFSLVFCGERLREWSGQPGRNRSMVRPPAAAVAAAVG</sequence>
<feature type="transmembrane region" description="Helical" evidence="5">
    <location>
        <begin position="12"/>
        <end position="32"/>
    </location>
</feature>
<keyword evidence="2 5" id="KW-0812">Transmembrane</keyword>
<evidence type="ECO:0000313" key="7">
    <source>
        <dbReference type="Proteomes" id="UP001430848"/>
    </source>
</evidence>
<evidence type="ECO:0000313" key="6">
    <source>
        <dbReference type="EMBL" id="KAK7725575.1"/>
    </source>
</evidence>
<dbReference type="PANTHER" id="PTHR23502">
    <property type="entry name" value="MAJOR FACILITATOR SUPERFAMILY"/>
    <property type="match status" value="1"/>
</dbReference>
<dbReference type="Gene3D" id="1.20.1250.20">
    <property type="entry name" value="MFS general substrate transporter like domains"/>
    <property type="match status" value="1"/>
</dbReference>
<evidence type="ECO:0000256" key="2">
    <source>
        <dbReference type="ARBA" id="ARBA00022692"/>
    </source>
</evidence>
<feature type="transmembrane region" description="Helical" evidence="5">
    <location>
        <begin position="44"/>
        <end position="64"/>
    </location>
</feature>
<keyword evidence="3 5" id="KW-1133">Transmembrane helix</keyword>
<proteinExistence type="predicted"/>
<evidence type="ECO:0000256" key="5">
    <source>
        <dbReference type="SAM" id="Phobius"/>
    </source>
</evidence>
<dbReference type="Proteomes" id="UP001430848">
    <property type="component" value="Unassembled WGS sequence"/>
</dbReference>
<name>A0ABR1P3M7_DIAER</name>
<feature type="transmembrane region" description="Helical" evidence="5">
    <location>
        <begin position="141"/>
        <end position="160"/>
    </location>
</feature>
<evidence type="ECO:0000256" key="4">
    <source>
        <dbReference type="ARBA" id="ARBA00023136"/>
    </source>
</evidence>
<evidence type="ECO:0008006" key="8">
    <source>
        <dbReference type="Google" id="ProtNLM"/>
    </source>
</evidence>
<accession>A0ABR1P3M7</accession>
<dbReference type="SUPFAM" id="SSF103473">
    <property type="entry name" value="MFS general substrate transporter"/>
    <property type="match status" value="1"/>
</dbReference>
<feature type="transmembrane region" description="Helical" evidence="5">
    <location>
        <begin position="172"/>
        <end position="194"/>
    </location>
</feature>
<dbReference type="EMBL" id="JAKNSF020000048">
    <property type="protein sequence ID" value="KAK7725575.1"/>
    <property type="molecule type" value="Genomic_DNA"/>
</dbReference>
<evidence type="ECO:0000256" key="3">
    <source>
        <dbReference type="ARBA" id="ARBA00022989"/>
    </source>
</evidence>
<keyword evidence="4 5" id="KW-0472">Membrane</keyword>
<reference evidence="6 7" key="1">
    <citation type="submission" date="2024-02" db="EMBL/GenBank/DDBJ databases">
        <title>De novo assembly and annotation of 12 fungi associated with fruit tree decline syndrome in Ontario, Canada.</title>
        <authorList>
            <person name="Sulman M."/>
            <person name="Ellouze W."/>
            <person name="Ilyukhin E."/>
        </authorList>
    </citation>
    <scope>NUCLEOTIDE SEQUENCE [LARGE SCALE GENOMIC DNA]</scope>
    <source>
        <strain evidence="6 7">M169</strain>
    </source>
</reference>
<comment type="caution">
    <text evidence="6">The sequence shown here is derived from an EMBL/GenBank/DDBJ whole genome shotgun (WGS) entry which is preliminary data.</text>
</comment>